<organism evidence="1 2">
    <name type="scientific">Stenotrophomonas capsici</name>
    <dbReference type="NCBI Taxonomy" id="3110230"/>
    <lineage>
        <taxon>Bacteria</taxon>
        <taxon>Pseudomonadati</taxon>
        <taxon>Pseudomonadota</taxon>
        <taxon>Gammaproteobacteria</taxon>
        <taxon>Lysobacterales</taxon>
        <taxon>Lysobacteraceae</taxon>
        <taxon>Stenotrophomonas</taxon>
    </lineage>
</organism>
<sequence length="174" mass="17939">MKKKYIAMTALCCWLGVSGWLASMVVAKPAVLFMGNNAEESPETARLRASIQRNRQVLDMASTLRPQPRFESAGLIAVPEQAAPGSLPGGAGAAAAAAVLPVAPASLSLVVTAGGRSTAVINGTPVRQGSRLEDGTRVLAIGNNWARVRDAAGNVSTLRVRHIGQAPDASEGSL</sequence>
<evidence type="ECO:0008006" key="3">
    <source>
        <dbReference type="Google" id="ProtNLM"/>
    </source>
</evidence>
<keyword evidence="2" id="KW-1185">Reference proteome</keyword>
<reference evidence="1 2" key="1">
    <citation type="submission" date="2023-12" db="EMBL/GenBank/DDBJ databases">
        <title>Stenotrophomonas guangdongensis sp. nov., isolated from wilted pepper plants (Capsicum annuum).</title>
        <authorList>
            <person name="Qiu M."/>
            <person name="Li Y."/>
            <person name="Liu Q."/>
            <person name="Zhang X."/>
            <person name="Huang Y."/>
            <person name="Guo R."/>
            <person name="Hu M."/>
            <person name="Zhou J."/>
            <person name="Zhou X."/>
        </authorList>
    </citation>
    <scope>NUCLEOTIDE SEQUENCE [LARGE SCALE GENOMIC DNA]</scope>
    <source>
        <strain evidence="1 2">MH1</strain>
    </source>
</reference>
<gene>
    <name evidence="1" type="ORF">VA603_00685</name>
</gene>
<proteinExistence type="predicted"/>
<evidence type="ECO:0000313" key="1">
    <source>
        <dbReference type="EMBL" id="MEA5666053.1"/>
    </source>
</evidence>
<dbReference type="RefSeq" id="WP_132865525.1">
    <property type="nucleotide sequence ID" value="NZ_JAYFUH010000036.1"/>
</dbReference>
<protein>
    <recommendedName>
        <fullName evidence="3">Type IV pilus biogenesis protein PilP</fullName>
    </recommendedName>
</protein>
<accession>A0ABU5UZM9</accession>
<dbReference type="EMBL" id="JAYFUH010000036">
    <property type="protein sequence ID" value="MEA5666053.1"/>
    <property type="molecule type" value="Genomic_DNA"/>
</dbReference>
<name>A0ABU5UZM9_9GAMM</name>
<evidence type="ECO:0000313" key="2">
    <source>
        <dbReference type="Proteomes" id="UP001301653"/>
    </source>
</evidence>
<comment type="caution">
    <text evidence="1">The sequence shown here is derived from an EMBL/GenBank/DDBJ whole genome shotgun (WGS) entry which is preliminary data.</text>
</comment>
<dbReference type="Proteomes" id="UP001301653">
    <property type="component" value="Unassembled WGS sequence"/>
</dbReference>